<reference evidence="1" key="1">
    <citation type="submission" date="2020-05" db="EMBL/GenBank/DDBJ databases">
        <authorList>
            <person name="Delgado-Blas J."/>
        </authorList>
    </citation>
    <scope>NUCLEOTIDE SEQUENCE</scope>
    <source>
        <strain evidence="1">BB1453</strain>
    </source>
</reference>
<dbReference type="EMBL" id="CAHPSF010000003">
    <property type="protein sequence ID" value="CAB5689032.1"/>
    <property type="molecule type" value="Genomic_DNA"/>
</dbReference>
<dbReference type="AlphaFoldDB" id="A0A9N8D2I9"/>
<organism evidence="1 2">
    <name type="scientific">Providencia rettgeri</name>
    <dbReference type="NCBI Taxonomy" id="587"/>
    <lineage>
        <taxon>Bacteria</taxon>
        <taxon>Pseudomonadati</taxon>
        <taxon>Pseudomonadota</taxon>
        <taxon>Gammaproteobacteria</taxon>
        <taxon>Enterobacterales</taxon>
        <taxon>Morganellaceae</taxon>
        <taxon>Providencia</taxon>
    </lineage>
</organism>
<protein>
    <submittedName>
        <fullName evidence="1">Uncharacterized protein</fullName>
    </submittedName>
</protein>
<evidence type="ECO:0000313" key="2">
    <source>
        <dbReference type="Proteomes" id="UP000834611"/>
    </source>
</evidence>
<dbReference type="Proteomes" id="UP000834611">
    <property type="component" value="Unassembled WGS sequence"/>
</dbReference>
<name>A0A9N8D2I9_PRORE</name>
<accession>A0A9N8D2I9</accession>
<comment type="caution">
    <text evidence="1">The sequence shown here is derived from an EMBL/GenBank/DDBJ whole genome shotgun (WGS) entry which is preliminary data.</text>
</comment>
<evidence type="ECO:0000313" key="1">
    <source>
        <dbReference type="EMBL" id="CAB5689032.1"/>
    </source>
</evidence>
<sequence length="136" mass="15465">MLTLKYPMPVRAPKTALLLKDEHLYPGEFCLFDCPTQGEPALHRSHARSLGRLTTEIRRQLKTVSAMICHPHRVGLRNAVSVTLTNPDGLEVNLLLMVNGQVTFPERLDSPRWMIELTDSVDVVYFLLWLKAALQM</sequence>
<proteinExistence type="predicted"/>
<dbReference type="RefSeq" id="WP_164455082.1">
    <property type="nucleotide sequence ID" value="NZ_AP022372.1"/>
</dbReference>
<gene>
    <name evidence="1" type="ORF">GHA_01777</name>
</gene>